<dbReference type="InterPro" id="IPR032710">
    <property type="entry name" value="NTF2-like_dom_sf"/>
</dbReference>
<dbReference type="SUPFAM" id="SSF54427">
    <property type="entry name" value="NTF2-like"/>
    <property type="match status" value="1"/>
</dbReference>
<sequence>MNYKFLLSILFTVFLINTSFAQKSPSIAPDSLYKAIVKADSLLFNAFNNCDTVTYRKFIKDDLEFYHDLGGLAVGANIEMLSIKEMCARGNHIRRELIKSSLEVHPLKGYGAVEIGIHRFYHTNKGQKEKISGTYKFVQVWQLKDGGWKLARVISYGHDEMHSD</sequence>
<keyword evidence="1" id="KW-0732">Signal</keyword>
<feature type="domain" description="DUF4440" evidence="2">
    <location>
        <begin position="36"/>
        <end position="150"/>
    </location>
</feature>
<name>A0A7G9QJ97_9SPHI</name>
<dbReference type="RefSeq" id="WP_187593903.1">
    <property type="nucleotide sequence ID" value="NZ_CP060723.1"/>
</dbReference>
<dbReference type="InterPro" id="IPR027843">
    <property type="entry name" value="DUF4440"/>
</dbReference>
<organism evidence="3 4">
    <name type="scientific">Pedobacter roseus</name>
    <dbReference type="NCBI Taxonomy" id="336820"/>
    <lineage>
        <taxon>Bacteria</taxon>
        <taxon>Pseudomonadati</taxon>
        <taxon>Bacteroidota</taxon>
        <taxon>Sphingobacteriia</taxon>
        <taxon>Sphingobacteriales</taxon>
        <taxon>Sphingobacteriaceae</taxon>
        <taxon>Pedobacter</taxon>
    </lineage>
</organism>
<protein>
    <submittedName>
        <fullName evidence="3">Nuclear transport factor 2 family protein</fullName>
    </submittedName>
</protein>
<dbReference type="AlphaFoldDB" id="A0A7G9QJ97"/>
<dbReference type="KEGG" id="proe:H9L23_04785"/>
<dbReference type="Gene3D" id="3.10.450.50">
    <property type="match status" value="1"/>
</dbReference>
<dbReference type="Pfam" id="PF14534">
    <property type="entry name" value="DUF4440"/>
    <property type="match status" value="1"/>
</dbReference>
<accession>A0A7G9QJ97</accession>
<gene>
    <name evidence="3" type="ORF">H9L23_04785</name>
</gene>
<evidence type="ECO:0000259" key="2">
    <source>
        <dbReference type="Pfam" id="PF14534"/>
    </source>
</evidence>
<proteinExistence type="predicted"/>
<evidence type="ECO:0000313" key="4">
    <source>
        <dbReference type="Proteomes" id="UP000515806"/>
    </source>
</evidence>
<evidence type="ECO:0000256" key="1">
    <source>
        <dbReference type="SAM" id="SignalP"/>
    </source>
</evidence>
<reference evidence="3 4" key="1">
    <citation type="submission" date="2020-08" db="EMBL/GenBank/DDBJ databases">
        <title>Genome sequence of Pedobacter roseus KACC 11594T.</title>
        <authorList>
            <person name="Hyun D.-W."/>
            <person name="Bae J.-W."/>
        </authorList>
    </citation>
    <scope>NUCLEOTIDE SEQUENCE [LARGE SCALE GENOMIC DNA]</scope>
    <source>
        <strain evidence="3 4">KACC 11594</strain>
    </source>
</reference>
<keyword evidence="4" id="KW-1185">Reference proteome</keyword>
<feature type="chain" id="PRO_5029008857" evidence="1">
    <location>
        <begin position="22"/>
        <end position="164"/>
    </location>
</feature>
<evidence type="ECO:0000313" key="3">
    <source>
        <dbReference type="EMBL" id="QNN43422.1"/>
    </source>
</evidence>
<dbReference type="EMBL" id="CP060723">
    <property type="protein sequence ID" value="QNN43422.1"/>
    <property type="molecule type" value="Genomic_DNA"/>
</dbReference>
<dbReference type="Proteomes" id="UP000515806">
    <property type="component" value="Chromosome"/>
</dbReference>
<feature type="signal peptide" evidence="1">
    <location>
        <begin position="1"/>
        <end position="21"/>
    </location>
</feature>